<protein>
    <recommendedName>
        <fullName evidence="2">Non-reducing end beta-L-arabinofuranosidase-like GH127 catalytic domain-containing protein</fullName>
    </recommendedName>
</protein>
<dbReference type="Proteomes" id="UP000799438">
    <property type="component" value="Unassembled WGS sequence"/>
</dbReference>
<evidence type="ECO:0000313" key="3">
    <source>
        <dbReference type="EMBL" id="KAF2135711.1"/>
    </source>
</evidence>
<feature type="region of interest" description="Disordered" evidence="1">
    <location>
        <begin position="8"/>
        <end position="38"/>
    </location>
</feature>
<evidence type="ECO:0000259" key="2">
    <source>
        <dbReference type="Pfam" id="PF07944"/>
    </source>
</evidence>
<name>A0A6A6AZ16_9PEZI</name>
<feature type="compositionally biased region" description="Pro residues" evidence="1">
    <location>
        <begin position="23"/>
        <end position="35"/>
    </location>
</feature>
<dbReference type="GeneID" id="54296976"/>
<dbReference type="RefSeq" id="XP_033391429.1">
    <property type="nucleotide sequence ID" value="XM_033539480.1"/>
</dbReference>
<proteinExistence type="predicted"/>
<reference evidence="3" key="1">
    <citation type="journal article" date="2020" name="Stud. Mycol.">
        <title>101 Dothideomycetes genomes: a test case for predicting lifestyles and emergence of pathogens.</title>
        <authorList>
            <person name="Haridas S."/>
            <person name="Albert R."/>
            <person name="Binder M."/>
            <person name="Bloem J."/>
            <person name="Labutti K."/>
            <person name="Salamov A."/>
            <person name="Andreopoulos B."/>
            <person name="Baker S."/>
            <person name="Barry K."/>
            <person name="Bills G."/>
            <person name="Bluhm B."/>
            <person name="Cannon C."/>
            <person name="Castanera R."/>
            <person name="Culley D."/>
            <person name="Daum C."/>
            <person name="Ezra D."/>
            <person name="Gonzalez J."/>
            <person name="Henrissat B."/>
            <person name="Kuo A."/>
            <person name="Liang C."/>
            <person name="Lipzen A."/>
            <person name="Lutzoni F."/>
            <person name="Magnuson J."/>
            <person name="Mondo S."/>
            <person name="Nolan M."/>
            <person name="Ohm R."/>
            <person name="Pangilinan J."/>
            <person name="Park H.-J."/>
            <person name="Ramirez L."/>
            <person name="Alfaro M."/>
            <person name="Sun H."/>
            <person name="Tritt A."/>
            <person name="Yoshinaga Y."/>
            <person name="Zwiers L.-H."/>
            <person name="Turgeon B."/>
            <person name="Goodwin S."/>
            <person name="Spatafora J."/>
            <person name="Crous P."/>
            <person name="Grigoriev I."/>
        </authorList>
    </citation>
    <scope>NUCLEOTIDE SEQUENCE</scope>
    <source>
        <strain evidence="3">CBS 121167</strain>
    </source>
</reference>
<sequence length="766" mass="84244">MASIFNILTRGGSSSSSSKPTNKPTPSPPSPPHPLVPLTYPPFLAARPQPAGWLRTQLRLGARGQAGALGKFYRFVVQSSWVLGEGAPEAHEYSALNEAAPYWYRSVVMLAAALGTEEDDEDAQELWRQANAFVDHVLRTQADDGWLGPERSRQTRGIWARCLLLQGMVVHARADATREEAIRGAIARFVKLVREMLQRGWEGYLPDEAEGDVFDPQLFGVARAHELATVLEPLFQEGPDGSDEGRDMWDVMEMMWEGGRVGERDWTGFLSESGFLKTPAVKGEVSNFCHGVNVAQGLRYPAQLYRMHPTPTLLEQSKRAADLVFTHHGTAAGSMASDEYLGGLAPTRGSETCCTVELIFSLTYLYTLFGESELAERAEKAAFNALPAALSEDWWAHQYVCQVNQPWAKQLEVPDGERRPWYDVCVYANVFGLEPEYPCCTVNHPIGYPSLLANAFLRVPQQYDDGILHAHILPSRLTTPDAITIDAQTNYPFVPAALLYTITTPKPLTFYIRVPTSIDHATSTIAVRGPHTQTENEQPFAPNFHAGLHRIPLPAAGTYTIAATLRAEPRAETHPDGSVSVHCGPLLYAHAVPYTTTTRPPRDFKDQERDCPDFAAASIASEAGKNKNDDEEPWKSHIRDHFLVPQTPDWGLAIDPSQPLTLRAPDPWLDKAHTRTPWAPDAAPTAVEVSGVQVPWPLKGGTAAEPGEVDTSDEGAWGARGRVRLVPFATARVRVAQFPVVRLGEGEGGDKEKEEKVGKAGRCVCM</sequence>
<dbReference type="InterPro" id="IPR008928">
    <property type="entry name" value="6-hairpin_glycosidase_sf"/>
</dbReference>
<dbReference type="EMBL" id="ML995557">
    <property type="protein sequence ID" value="KAF2135711.1"/>
    <property type="molecule type" value="Genomic_DNA"/>
</dbReference>
<dbReference type="OrthoDB" id="5358475at2759"/>
<dbReference type="GO" id="GO:0005975">
    <property type="term" value="P:carbohydrate metabolic process"/>
    <property type="evidence" value="ECO:0007669"/>
    <property type="project" value="InterPro"/>
</dbReference>
<dbReference type="SUPFAM" id="SSF48208">
    <property type="entry name" value="Six-hairpin glycosidases"/>
    <property type="match status" value="1"/>
</dbReference>
<gene>
    <name evidence="3" type="ORF">K452DRAFT_281120</name>
</gene>
<evidence type="ECO:0000313" key="4">
    <source>
        <dbReference type="Proteomes" id="UP000799438"/>
    </source>
</evidence>
<dbReference type="AlphaFoldDB" id="A0A6A6AZ16"/>
<accession>A0A6A6AZ16</accession>
<evidence type="ECO:0000256" key="1">
    <source>
        <dbReference type="SAM" id="MobiDB-lite"/>
    </source>
</evidence>
<keyword evidence="4" id="KW-1185">Reference proteome</keyword>
<dbReference type="Pfam" id="PF07944">
    <property type="entry name" value="Beta-AFase-like_GH127_cat"/>
    <property type="match status" value="1"/>
</dbReference>
<feature type="compositionally biased region" description="Low complexity" evidence="1">
    <location>
        <begin position="13"/>
        <end position="22"/>
    </location>
</feature>
<dbReference type="InterPro" id="IPR012878">
    <property type="entry name" value="Beta-AFase-like_GH127_cat"/>
</dbReference>
<organism evidence="3 4">
    <name type="scientific">Aplosporella prunicola CBS 121167</name>
    <dbReference type="NCBI Taxonomy" id="1176127"/>
    <lineage>
        <taxon>Eukaryota</taxon>
        <taxon>Fungi</taxon>
        <taxon>Dikarya</taxon>
        <taxon>Ascomycota</taxon>
        <taxon>Pezizomycotina</taxon>
        <taxon>Dothideomycetes</taxon>
        <taxon>Dothideomycetes incertae sedis</taxon>
        <taxon>Botryosphaeriales</taxon>
        <taxon>Aplosporellaceae</taxon>
        <taxon>Aplosporella</taxon>
    </lineage>
</organism>
<feature type="domain" description="Non-reducing end beta-L-arabinofuranosidase-like GH127 catalytic" evidence="2">
    <location>
        <begin position="291"/>
        <end position="403"/>
    </location>
</feature>